<dbReference type="PANTHER" id="PTHR43663">
    <property type="entry name" value="CHROMATE TRANSPORT PROTEIN-RELATED"/>
    <property type="match status" value="1"/>
</dbReference>
<evidence type="ECO:0000313" key="9">
    <source>
        <dbReference type="Proteomes" id="UP001500339"/>
    </source>
</evidence>
<comment type="similarity">
    <text evidence="2">Belongs to the chromate ion transporter (CHR) (TC 2.A.51) family.</text>
</comment>
<keyword evidence="4 7" id="KW-0812">Transmembrane</keyword>
<keyword evidence="6 7" id="KW-0472">Membrane</keyword>
<dbReference type="Pfam" id="PF02417">
    <property type="entry name" value="Chromate_transp"/>
    <property type="match status" value="1"/>
</dbReference>
<dbReference type="InterPro" id="IPR003370">
    <property type="entry name" value="Chromate_transpt"/>
</dbReference>
<comment type="caution">
    <text evidence="8">The sequence shown here is derived from an EMBL/GenBank/DDBJ whole genome shotgun (WGS) entry which is preliminary data.</text>
</comment>
<reference evidence="9" key="1">
    <citation type="journal article" date="2019" name="Int. J. Syst. Evol. Microbiol.">
        <title>The Global Catalogue of Microorganisms (GCM) 10K type strain sequencing project: providing services to taxonomists for standard genome sequencing and annotation.</title>
        <authorList>
            <consortium name="The Broad Institute Genomics Platform"/>
            <consortium name="The Broad Institute Genome Sequencing Center for Infectious Disease"/>
            <person name="Wu L."/>
            <person name="Ma J."/>
        </authorList>
    </citation>
    <scope>NUCLEOTIDE SEQUENCE [LARGE SCALE GENOMIC DNA]</scope>
    <source>
        <strain evidence="9">JCM 1405</strain>
    </source>
</reference>
<evidence type="ECO:0000256" key="4">
    <source>
        <dbReference type="ARBA" id="ARBA00022692"/>
    </source>
</evidence>
<proteinExistence type="inferred from homology"/>
<dbReference type="PANTHER" id="PTHR43663:SF1">
    <property type="entry name" value="CHROMATE TRANSPORTER"/>
    <property type="match status" value="1"/>
</dbReference>
<sequence>MSTIFKLYISFFKIGIFGYGGGYAMLPLIEREVVTNNGWLTSSEFLDIIGVSQMTPGPISINTATFVGYKIYGFWGSFFATLGVVSFSFILVSIATHFILKFKDSKILKSGLRGMRPALIALILSAFFSLADQSYLDIKSVFIGLSILLLSLKTKIHPIVTIVIAGGMGSLLYGIL</sequence>
<dbReference type="Proteomes" id="UP001500339">
    <property type="component" value="Unassembled WGS sequence"/>
</dbReference>
<accession>A0ABP3TSP7</accession>
<feature type="transmembrane region" description="Helical" evidence="7">
    <location>
        <begin position="7"/>
        <end position="29"/>
    </location>
</feature>
<evidence type="ECO:0000256" key="2">
    <source>
        <dbReference type="ARBA" id="ARBA00005262"/>
    </source>
</evidence>
<evidence type="ECO:0000256" key="3">
    <source>
        <dbReference type="ARBA" id="ARBA00022475"/>
    </source>
</evidence>
<keyword evidence="3" id="KW-1003">Cell membrane</keyword>
<feature type="transmembrane region" description="Helical" evidence="7">
    <location>
        <begin position="72"/>
        <end position="96"/>
    </location>
</feature>
<evidence type="ECO:0000256" key="5">
    <source>
        <dbReference type="ARBA" id="ARBA00022989"/>
    </source>
</evidence>
<name>A0ABP3TSP7_9CLOT</name>
<feature type="transmembrane region" description="Helical" evidence="7">
    <location>
        <begin position="156"/>
        <end position="175"/>
    </location>
</feature>
<dbReference type="EMBL" id="BAAACF010000001">
    <property type="protein sequence ID" value="GAA0717157.1"/>
    <property type="molecule type" value="Genomic_DNA"/>
</dbReference>
<dbReference type="RefSeq" id="WP_343765616.1">
    <property type="nucleotide sequence ID" value="NZ_BAAACF010000001.1"/>
</dbReference>
<organism evidence="8 9">
    <name type="scientific">Clostridium malenominatum</name>
    <dbReference type="NCBI Taxonomy" id="1539"/>
    <lineage>
        <taxon>Bacteria</taxon>
        <taxon>Bacillati</taxon>
        <taxon>Bacillota</taxon>
        <taxon>Clostridia</taxon>
        <taxon>Eubacteriales</taxon>
        <taxon>Clostridiaceae</taxon>
        <taxon>Clostridium</taxon>
    </lineage>
</organism>
<keyword evidence="9" id="KW-1185">Reference proteome</keyword>
<evidence type="ECO:0000313" key="8">
    <source>
        <dbReference type="EMBL" id="GAA0717157.1"/>
    </source>
</evidence>
<protein>
    <submittedName>
        <fullName evidence="8">Chromate transporter</fullName>
    </submittedName>
</protein>
<gene>
    <name evidence="8" type="ORF">GCM10008905_02490</name>
</gene>
<evidence type="ECO:0000256" key="1">
    <source>
        <dbReference type="ARBA" id="ARBA00004651"/>
    </source>
</evidence>
<dbReference type="InterPro" id="IPR052518">
    <property type="entry name" value="CHR_Transporter"/>
</dbReference>
<feature type="transmembrane region" description="Helical" evidence="7">
    <location>
        <begin position="117"/>
        <end position="136"/>
    </location>
</feature>
<keyword evidence="5 7" id="KW-1133">Transmembrane helix</keyword>
<evidence type="ECO:0000256" key="7">
    <source>
        <dbReference type="SAM" id="Phobius"/>
    </source>
</evidence>
<evidence type="ECO:0000256" key="6">
    <source>
        <dbReference type="ARBA" id="ARBA00023136"/>
    </source>
</evidence>
<comment type="subcellular location">
    <subcellularLocation>
        <location evidence="1">Cell membrane</location>
        <topology evidence="1">Multi-pass membrane protein</topology>
    </subcellularLocation>
</comment>